<dbReference type="GO" id="GO:0005829">
    <property type="term" value="C:cytosol"/>
    <property type="evidence" value="ECO:0007669"/>
    <property type="project" value="TreeGrafter"/>
</dbReference>
<dbReference type="InterPro" id="IPR051199">
    <property type="entry name" value="LPS_LOS_Heptosyltrfase"/>
</dbReference>
<comment type="caution">
    <text evidence="3">The sequence shown here is derived from an EMBL/GenBank/DDBJ whole genome shotgun (WGS) entry which is preliminary data.</text>
</comment>
<evidence type="ECO:0000256" key="2">
    <source>
        <dbReference type="ARBA" id="ARBA00022679"/>
    </source>
</evidence>
<dbReference type="CDD" id="cd03789">
    <property type="entry name" value="GT9_LPS_heptosyltransferase"/>
    <property type="match status" value="1"/>
</dbReference>
<dbReference type="GO" id="GO:0008713">
    <property type="term" value="F:ADP-heptose-lipopolysaccharide heptosyltransferase activity"/>
    <property type="evidence" value="ECO:0007669"/>
    <property type="project" value="TreeGrafter"/>
</dbReference>
<accession>A0A022PI68</accession>
<organism evidence="3 4">
    <name type="scientific">Photorhabdus aegyptia</name>
    <dbReference type="NCBI Taxonomy" id="2805098"/>
    <lineage>
        <taxon>Bacteria</taxon>
        <taxon>Pseudomonadati</taxon>
        <taxon>Pseudomonadota</taxon>
        <taxon>Gammaproteobacteria</taxon>
        <taxon>Enterobacterales</taxon>
        <taxon>Morganellaceae</taxon>
        <taxon>Photorhabdus</taxon>
    </lineage>
</organism>
<keyword evidence="4" id="KW-1185">Reference proteome</keyword>
<dbReference type="Proteomes" id="UP000023464">
    <property type="component" value="Unassembled WGS sequence"/>
</dbReference>
<dbReference type="RefSeq" id="WP_036778513.1">
    <property type="nucleotide sequence ID" value="NZ_CAWLTM010000088.1"/>
</dbReference>
<evidence type="ECO:0000313" key="4">
    <source>
        <dbReference type="Proteomes" id="UP000023464"/>
    </source>
</evidence>
<dbReference type="InterPro" id="IPR002201">
    <property type="entry name" value="Glyco_trans_9"/>
</dbReference>
<dbReference type="PATRIC" id="fig|1393736.3.peg.2147"/>
<evidence type="ECO:0000256" key="1">
    <source>
        <dbReference type="ARBA" id="ARBA00022676"/>
    </source>
</evidence>
<dbReference type="PANTHER" id="PTHR30160">
    <property type="entry name" value="TETRAACYLDISACCHARIDE 4'-KINASE-RELATED"/>
    <property type="match status" value="1"/>
</dbReference>
<reference evidence="3 4" key="1">
    <citation type="submission" date="2014-03" db="EMBL/GenBank/DDBJ databases">
        <title>Draft Genome of Photorhabdus luminescens BA1, an Egyptian Isolate.</title>
        <authorList>
            <person name="Ghazal S."/>
            <person name="Hurst S.G.IV."/>
            <person name="Morris K."/>
            <person name="Thomas K."/>
            <person name="Tisa L.S."/>
        </authorList>
    </citation>
    <scope>NUCLEOTIDE SEQUENCE [LARGE SCALE GENOMIC DNA]</scope>
    <source>
        <strain evidence="3 4">BA1</strain>
    </source>
</reference>
<dbReference type="SUPFAM" id="SSF53756">
    <property type="entry name" value="UDP-Glycosyltransferase/glycogen phosphorylase"/>
    <property type="match status" value="1"/>
</dbReference>
<proteinExistence type="predicted"/>
<dbReference type="AlphaFoldDB" id="A0A022PI68"/>
<protein>
    <submittedName>
        <fullName evidence="3">ADP-heptose:LPS heptosyltransferase</fullName>
    </submittedName>
</protein>
<sequence length="340" mass="38517">MQIKNILVIIIARFGDTLLVTPVIRALKQKWPGANIDVMAHKRTKQILENINDINKLTAFSKGKAKWCGWFTCKHYDLALVYSDDKPLLQYAKRKSCLTVSFSDKSTLQSDWLTVEKPKVLMPAQQERAMLAGAVDVEVSDWRLNYCVSEKELRFADGFMRQYHLENKLLIGFQLQSFPAKAYRDWPVEHFYQLAQHIYSCYPQSHIMLLGSTDGKIAAQSLAKRLGAEKCTSLVGGLTMRQNAAIMSRFDLYVGVDTGPTYLADALGIPMVAMYHSFHPGRFLAPQQHSHLAVIEHPVHYMQATRKDSMSAISVEQVWQATQKLLGTTSSGRKDENRFG</sequence>
<keyword evidence="2 3" id="KW-0808">Transferase</keyword>
<gene>
    <name evidence="3" type="ORF">BA1DRAFT_02107</name>
</gene>
<dbReference type="Pfam" id="PF01075">
    <property type="entry name" value="Glyco_transf_9"/>
    <property type="match status" value="1"/>
</dbReference>
<dbReference type="EMBL" id="JFGV01000027">
    <property type="protein sequence ID" value="EYU15341.1"/>
    <property type="molecule type" value="Genomic_DNA"/>
</dbReference>
<keyword evidence="1" id="KW-0328">Glycosyltransferase</keyword>
<name>A0A022PI68_9GAMM</name>
<dbReference type="GO" id="GO:0009244">
    <property type="term" value="P:lipopolysaccharide core region biosynthetic process"/>
    <property type="evidence" value="ECO:0007669"/>
    <property type="project" value="TreeGrafter"/>
</dbReference>
<dbReference type="Gene3D" id="3.40.50.2000">
    <property type="entry name" value="Glycogen Phosphorylase B"/>
    <property type="match status" value="2"/>
</dbReference>
<evidence type="ECO:0000313" key="3">
    <source>
        <dbReference type="EMBL" id="EYU15341.1"/>
    </source>
</evidence>